<proteinExistence type="predicted"/>
<dbReference type="EMBL" id="JADIMG010000058">
    <property type="protein sequence ID" value="MBO8459837.1"/>
    <property type="molecule type" value="Genomic_DNA"/>
</dbReference>
<protein>
    <recommendedName>
        <fullName evidence="3">Lipoprotein</fullName>
    </recommendedName>
</protein>
<sequence length="159" mass="18541">MKKSIFITLLLLPLLLQSCQEEYDYVTWIDHEAMVCGVEDPVTNLPWISSDVLSSPSLQPYGFLHLYEDTVMKEDIVVVQRRRYGITVYACSGQRIASGEYSLRDVPDTLYDGIPFEEYRNTPEEGLYLSSPAPCFECDSLFQNYRYVQTFYKKYRVKK</sequence>
<gene>
    <name evidence="1" type="ORF">IAA73_05830</name>
</gene>
<reference evidence="1" key="1">
    <citation type="submission" date="2020-10" db="EMBL/GenBank/DDBJ databases">
        <authorList>
            <person name="Gilroy R."/>
        </authorList>
    </citation>
    <scope>NUCLEOTIDE SEQUENCE</scope>
    <source>
        <strain evidence="1">G3-3990</strain>
    </source>
</reference>
<dbReference type="PROSITE" id="PS51257">
    <property type="entry name" value="PROKAR_LIPOPROTEIN"/>
    <property type="match status" value="1"/>
</dbReference>
<dbReference type="AlphaFoldDB" id="A0A9D9HTV0"/>
<evidence type="ECO:0008006" key="3">
    <source>
        <dbReference type="Google" id="ProtNLM"/>
    </source>
</evidence>
<evidence type="ECO:0000313" key="1">
    <source>
        <dbReference type="EMBL" id="MBO8459837.1"/>
    </source>
</evidence>
<evidence type="ECO:0000313" key="2">
    <source>
        <dbReference type="Proteomes" id="UP000823641"/>
    </source>
</evidence>
<accession>A0A9D9HTV0</accession>
<comment type="caution">
    <text evidence="1">The sequence shown here is derived from an EMBL/GenBank/DDBJ whole genome shotgun (WGS) entry which is preliminary data.</text>
</comment>
<organism evidence="1 2">
    <name type="scientific">Candidatus Gallipaludibacter merdavium</name>
    <dbReference type="NCBI Taxonomy" id="2840839"/>
    <lineage>
        <taxon>Bacteria</taxon>
        <taxon>Pseudomonadati</taxon>
        <taxon>Bacteroidota</taxon>
        <taxon>Bacteroidia</taxon>
        <taxon>Bacteroidales</taxon>
        <taxon>Candidatus Gallipaludibacter</taxon>
    </lineage>
</organism>
<name>A0A9D9HTV0_9BACT</name>
<dbReference type="Proteomes" id="UP000823641">
    <property type="component" value="Unassembled WGS sequence"/>
</dbReference>
<reference evidence="1" key="2">
    <citation type="journal article" date="2021" name="PeerJ">
        <title>Extensive microbial diversity within the chicken gut microbiome revealed by metagenomics and culture.</title>
        <authorList>
            <person name="Gilroy R."/>
            <person name="Ravi A."/>
            <person name="Getino M."/>
            <person name="Pursley I."/>
            <person name="Horton D.L."/>
            <person name="Alikhan N.F."/>
            <person name="Baker D."/>
            <person name="Gharbi K."/>
            <person name="Hall N."/>
            <person name="Watson M."/>
            <person name="Adriaenssens E.M."/>
            <person name="Foster-Nyarko E."/>
            <person name="Jarju S."/>
            <person name="Secka A."/>
            <person name="Antonio M."/>
            <person name="Oren A."/>
            <person name="Chaudhuri R.R."/>
            <person name="La Ragione R."/>
            <person name="Hildebrand F."/>
            <person name="Pallen M.J."/>
        </authorList>
    </citation>
    <scope>NUCLEOTIDE SEQUENCE</scope>
    <source>
        <strain evidence="1">G3-3990</strain>
    </source>
</reference>